<sequence>MADINPQVQQFSPSNFGYAPLTRRPQTGTPLTALEGVNTLRGIVNLEKEQALLEPSIAAGKATSEQAITGANTAKLENMRKQQANSTQNLLKLLNQKKAVTDNDIENHVRETILNAGGTPEVLKQALQNLPKGGTDLENRAFIAKHATNSLSAEAQMSSLFPNAEMQNVGGAIVPTATGNPVLANQPPGTQVGPAIPTTIAPQVVTNQITGAPYVIGGGRQPGNQPSMGNVPLNQVQPQGQPVQPQAPNMPVQNAPVQSQTVQARPQSQLQQLSNESPANFNARVAQVQGSLVKAQDQLNNPESEFGHIPTLKTVNKNILDLLKDKSVDTGAVQDYLAKRSNKGLSNPKEQELAKYLEQRIQARTPKSDADAESKKAAFGSFNLSKEALTNLVRQDNAWIAQKELQATGVLKNAGSATNPNFGRVAEFNNKFTQYSSDPELMKYIAIIGDNPGKSNLDESDIADLRKDFGSLSKDKLQKMELKRKTLLNLVNGAQ</sequence>
<evidence type="ECO:0000313" key="5">
    <source>
        <dbReference type="EMBL" id="CAB4219509.1"/>
    </source>
</evidence>
<dbReference type="EMBL" id="LR796969">
    <property type="protein sequence ID" value="CAB4178612.1"/>
    <property type="molecule type" value="Genomic_DNA"/>
</dbReference>
<name>A0A6J5Q560_9CAUD</name>
<organism evidence="4">
    <name type="scientific">uncultured Caudovirales phage</name>
    <dbReference type="NCBI Taxonomy" id="2100421"/>
    <lineage>
        <taxon>Viruses</taxon>
        <taxon>Duplodnaviria</taxon>
        <taxon>Heunggongvirae</taxon>
        <taxon>Uroviricota</taxon>
        <taxon>Caudoviricetes</taxon>
        <taxon>Peduoviridae</taxon>
        <taxon>Maltschvirus</taxon>
        <taxon>Maltschvirus maltsch</taxon>
    </lineage>
</organism>
<dbReference type="EMBL" id="LR796891">
    <property type="protein sequence ID" value="CAB4172908.1"/>
    <property type="molecule type" value="Genomic_DNA"/>
</dbReference>
<proteinExistence type="predicted"/>
<feature type="compositionally biased region" description="Polar residues" evidence="1">
    <location>
        <begin position="1"/>
        <end position="15"/>
    </location>
</feature>
<evidence type="ECO:0000313" key="3">
    <source>
        <dbReference type="EMBL" id="CAB4172908.1"/>
    </source>
</evidence>
<dbReference type="EMBL" id="LR797482">
    <property type="protein sequence ID" value="CAB4219509.1"/>
    <property type="molecule type" value="Genomic_DNA"/>
</dbReference>
<evidence type="ECO:0000313" key="4">
    <source>
        <dbReference type="EMBL" id="CAB4178612.1"/>
    </source>
</evidence>
<accession>A0A6J5Q560</accession>
<protein>
    <submittedName>
        <fullName evidence="4">Uncharacterized protein</fullName>
    </submittedName>
</protein>
<evidence type="ECO:0000313" key="2">
    <source>
        <dbReference type="EMBL" id="CAB4166142.1"/>
    </source>
</evidence>
<dbReference type="EMBL" id="LR796779">
    <property type="protein sequence ID" value="CAB4166142.1"/>
    <property type="molecule type" value="Genomic_DNA"/>
</dbReference>
<reference evidence="4" key="1">
    <citation type="submission" date="2020-05" db="EMBL/GenBank/DDBJ databases">
        <authorList>
            <person name="Chiriac C."/>
            <person name="Salcher M."/>
            <person name="Ghai R."/>
            <person name="Kavagutti S V."/>
        </authorList>
    </citation>
    <scope>NUCLEOTIDE SEQUENCE</scope>
</reference>
<gene>
    <name evidence="4" type="ORF">UFOVP1019_13</name>
    <name evidence="5" type="ORF">UFOVP1618_47</name>
    <name evidence="2" type="ORF">UFOVP846_13</name>
    <name evidence="3" type="ORF">UFOVP940_15</name>
</gene>
<evidence type="ECO:0000256" key="1">
    <source>
        <dbReference type="SAM" id="MobiDB-lite"/>
    </source>
</evidence>
<feature type="region of interest" description="Disordered" evidence="1">
    <location>
        <begin position="1"/>
        <end position="24"/>
    </location>
</feature>